<dbReference type="AlphaFoldDB" id="A0A6J4VY57"/>
<evidence type="ECO:0000313" key="1">
    <source>
        <dbReference type="EMBL" id="CAA9589534.1"/>
    </source>
</evidence>
<name>A0A6J4VY57_9CYAN</name>
<accession>A0A6J4VY57</accession>
<dbReference type="EMBL" id="CADCWO010000246">
    <property type="protein sequence ID" value="CAA9589534.1"/>
    <property type="molecule type" value="Genomic_DNA"/>
</dbReference>
<organism evidence="1">
    <name type="scientific">uncultured Synechococcales cyanobacterium</name>
    <dbReference type="NCBI Taxonomy" id="1936017"/>
    <lineage>
        <taxon>Bacteria</taxon>
        <taxon>Bacillati</taxon>
        <taxon>Cyanobacteriota</taxon>
        <taxon>Cyanophyceae</taxon>
        <taxon>Synechococcales</taxon>
        <taxon>environmental samples</taxon>
    </lineage>
</organism>
<protein>
    <submittedName>
        <fullName evidence="1">Uncharacterized protein</fullName>
    </submittedName>
</protein>
<gene>
    <name evidence="1" type="ORF">AVDCRST_MAG81-4970</name>
</gene>
<sequence>MEPWQKDFLQMIEGITSEAEQFLDGVLEVVEEIATDIDQLLTEAIVPVVEICLGLETVVGDATQPIIQTVQPMIEEHSACIGCRHYYGQVHGDNLLICAMHPYGWDEDACPDWQSTWPEKH</sequence>
<reference evidence="1" key="1">
    <citation type="submission" date="2020-02" db="EMBL/GenBank/DDBJ databases">
        <authorList>
            <person name="Meier V. D."/>
        </authorList>
    </citation>
    <scope>NUCLEOTIDE SEQUENCE</scope>
    <source>
        <strain evidence="1">AVDCRST_MAG81</strain>
    </source>
</reference>
<proteinExistence type="predicted"/>